<sequence length="421" mass="48037">MRSLRIVYEAPLGMPYSLEELLSVLIQCTSLEELLLPIRKDPSSNHPAQRHLIPIVTLPNLHELTLIMDRGTHPGYIVERLSVPELTTLDIRFDTYVDEEDVDQDLTEWPHLLPLLERPHLISELYLRVAMTQANLMQCLPLIPSLEILGFSGINCSDTILQFLTMDHSNPSANVCQKLHTISFTLQGDDEFSSNSMTAMILSRLYGDQFPSASERSPLRVICCDDFDFDNISNNPDIAACMEDGLLLPSTITAWGHTFVAKFDYMVTDEGDNGDNEDDTVDSEMADLFEAIKDSQLSGKLRFLGIHQSYGGGTNAALAKWKIDEEEHPELYRQMAERWNNRPVLPFHDEEWSQSIRRFPLLECLWIDTPYFLYSPPSKQYGRDHAHEEVDSATGWRVDADEIDDYDPGDWQEDMHSLLTL</sequence>
<evidence type="ECO:0000313" key="2">
    <source>
        <dbReference type="Proteomes" id="UP000294933"/>
    </source>
</evidence>
<accession>A0A4Y7PDT3</accession>
<dbReference type="OrthoDB" id="3038182at2759"/>
<protein>
    <submittedName>
        <fullName evidence="1">Uncharacterized protein</fullName>
    </submittedName>
</protein>
<organism evidence="1 2">
    <name type="scientific">Rickenella mellea</name>
    <dbReference type="NCBI Taxonomy" id="50990"/>
    <lineage>
        <taxon>Eukaryota</taxon>
        <taxon>Fungi</taxon>
        <taxon>Dikarya</taxon>
        <taxon>Basidiomycota</taxon>
        <taxon>Agaricomycotina</taxon>
        <taxon>Agaricomycetes</taxon>
        <taxon>Hymenochaetales</taxon>
        <taxon>Rickenellaceae</taxon>
        <taxon>Rickenella</taxon>
    </lineage>
</organism>
<gene>
    <name evidence="1" type="ORF">BD410DRAFT_846966</name>
</gene>
<name>A0A4Y7PDT3_9AGAM</name>
<dbReference type="Proteomes" id="UP000294933">
    <property type="component" value="Unassembled WGS sequence"/>
</dbReference>
<proteinExistence type="predicted"/>
<dbReference type="AlphaFoldDB" id="A0A4Y7PDT3"/>
<dbReference type="VEuPathDB" id="FungiDB:BD410DRAFT_846966"/>
<keyword evidence="2" id="KW-1185">Reference proteome</keyword>
<dbReference type="EMBL" id="ML170631">
    <property type="protein sequence ID" value="TDL13425.1"/>
    <property type="molecule type" value="Genomic_DNA"/>
</dbReference>
<reference evidence="1 2" key="1">
    <citation type="submission" date="2018-06" db="EMBL/GenBank/DDBJ databases">
        <title>A transcriptomic atlas of mushroom development highlights an independent origin of complex multicellularity.</title>
        <authorList>
            <consortium name="DOE Joint Genome Institute"/>
            <person name="Krizsan K."/>
            <person name="Almasi E."/>
            <person name="Merenyi Z."/>
            <person name="Sahu N."/>
            <person name="Viragh M."/>
            <person name="Koszo T."/>
            <person name="Mondo S."/>
            <person name="Kiss B."/>
            <person name="Balint B."/>
            <person name="Kues U."/>
            <person name="Barry K."/>
            <person name="Hegedus J.C."/>
            <person name="Henrissat B."/>
            <person name="Johnson J."/>
            <person name="Lipzen A."/>
            <person name="Ohm R."/>
            <person name="Nagy I."/>
            <person name="Pangilinan J."/>
            <person name="Yan J."/>
            <person name="Xiong Y."/>
            <person name="Grigoriev I.V."/>
            <person name="Hibbett D.S."/>
            <person name="Nagy L.G."/>
        </authorList>
    </citation>
    <scope>NUCLEOTIDE SEQUENCE [LARGE SCALE GENOMIC DNA]</scope>
    <source>
        <strain evidence="1 2">SZMC22713</strain>
    </source>
</reference>
<evidence type="ECO:0000313" key="1">
    <source>
        <dbReference type="EMBL" id="TDL13425.1"/>
    </source>
</evidence>